<dbReference type="PANTHER" id="PTHR43149">
    <property type="entry name" value="ENOYL-COA HYDRATASE"/>
    <property type="match status" value="1"/>
</dbReference>
<dbReference type="CDD" id="cd06558">
    <property type="entry name" value="crotonase-like"/>
    <property type="match status" value="1"/>
</dbReference>
<evidence type="ECO:0000313" key="2">
    <source>
        <dbReference type="RefSeq" id="XP_010262511.1"/>
    </source>
</evidence>
<dbReference type="InterPro" id="IPR001753">
    <property type="entry name" value="Enoyl-CoA_hydra/iso"/>
</dbReference>
<dbReference type="GeneID" id="104601029"/>
<dbReference type="OrthoDB" id="14970at2759"/>
<proteinExistence type="predicted"/>
<dbReference type="SUPFAM" id="SSF52096">
    <property type="entry name" value="ClpP/crotonase"/>
    <property type="match status" value="1"/>
</dbReference>
<dbReference type="RefSeq" id="XP_010262511.1">
    <property type="nucleotide sequence ID" value="XM_010264209.1"/>
</dbReference>
<protein>
    <submittedName>
        <fullName evidence="2">Uncharacterized protein LOC104601029</fullName>
    </submittedName>
</protein>
<sequence length="159" mass="16963">MACDIRYCTEDAFFSVKEVDLAITGDLGMLQRLPGIVEYGKAVELALTSWRFSALEAKSMGLISTVFRSKTEMASSGSANSETLKICNNGVFWVGKFGSGAPTLYIFANCFGSSSGEGQANGTAGMSSLATQESFTLPRSNKPVDEVWKEIAASVSTQQ</sequence>
<dbReference type="InParanoid" id="A0A1U8AJ23"/>
<accession>A0A1U8AJ23</accession>
<dbReference type="Pfam" id="PF00378">
    <property type="entry name" value="ECH_1"/>
    <property type="match status" value="1"/>
</dbReference>
<dbReference type="STRING" id="4432.A0A1U8AJ23"/>
<dbReference type="Gene3D" id="3.90.226.10">
    <property type="entry name" value="2-enoyl-CoA Hydratase, Chain A, domain 1"/>
    <property type="match status" value="1"/>
</dbReference>
<dbReference type="GO" id="GO:0016853">
    <property type="term" value="F:isomerase activity"/>
    <property type="evidence" value="ECO:0007669"/>
    <property type="project" value="InterPro"/>
</dbReference>
<dbReference type="InterPro" id="IPR029045">
    <property type="entry name" value="ClpP/crotonase-like_dom_sf"/>
</dbReference>
<organism evidence="1 2">
    <name type="scientific">Nelumbo nucifera</name>
    <name type="common">Sacred lotus</name>
    <dbReference type="NCBI Taxonomy" id="4432"/>
    <lineage>
        <taxon>Eukaryota</taxon>
        <taxon>Viridiplantae</taxon>
        <taxon>Streptophyta</taxon>
        <taxon>Embryophyta</taxon>
        <taxon>Tracheophyta</taxon>
        <taxon>Spermatophyta</taxon>
        <taxon>Magnoliopsida</taxon>
        <taxon>Proteales</taxon>
        <taxon>Nelumbonaceae</taxon>
        <taxon>Nelumbo</taxon>
    </lineage>
</organism>
<dbReference type="KEGG" id="nnu:104601029"/>
<evidence type="ECO:0000313" key="1">
    <source>
        <dbReference type="Proteomes" id="UP000189703"/>
    </source>
</evidence>
<dbReference type="InterPro" id="IPR045002">
    <property type="entry name" value="Ech1-like"/>
</dbReference>
<dbReference type="AlphaFoldDB" id="A0A1U8AJ23"/>
<dbReference type="PANTHER" id="PTHR43149:SF3">
    <property type="entry name" value="DELTA(3,5)-DELTA(2,4)-DIENOYL-COA ISOMERASE, PEROXISOMAL-LIKE"/>
    <property type="match status" value="1"/>
</dbReference>
<name>A0A1U8AJ23_NELNU</name>
<keyword evidence="1" id="KW-1185">Reference proteome</keyword>
<reference evidence="2" key="1">
    <citation type="submission" date="2025-08" db="UniProtKB">
        <authorList>
            <consortium name="RefSeq"/>
        </authorList>
    </citation>
    <scope>IDENTIFICATION</scope>
</reference>
<dbReference type="Proteomes" id="UP000189703">
    <property type="component" value="Unplaced"/>
</dbReference>
<dbReference type="eggNOG" id="KOG1681">
    <property type="taxonomic scope" value="Eukaryota"/>
</dbReference>
<gene>
    <name evidence="2" type="primary">LOC104601029</name>
</gene>